<evidence type="ECO:0000313" key="2">
    <source>
        <dbReference type="EMBL" id="SFR49921.1"/>
    </source>
</evidence>
<feature type="transmembrane region" description="Helical" evidence="1">
    <location>
        <begin position="133"/>
        <end position="155"/>
    </location>
</feature>
<feature type="transmembrane region" description="Helical" evidence="1">
    <location>
        <begin position="59"/>
        <end position="80"/>
    </location>
</feature>
<feature type="transmembrane region" description="Helical" evidence="1">
    <location>
        <begin position="395"/>
        <end position="415"/>
    </location>
</feature>
<reference evidence="3" key="1">
    <citation type="submission" date="2016-10" db="EMBL/GenBank/DDBJ databases">
        <authorList>
            <person name="Varghese N."/>
            <person name="Submissions S."/>
        </authorList>
    </citation>
    <scope>NUCLEOTIDE SEQUENCE [LARGE SCALE GENOMIC DNA]</scope>
    <source>
        <strain evidence="3">CGMCC 1.6294</strain>
    </source>
</reference>
<feature type="transmembrane region" description="Helical" evidence="1">
    <location>
        <begin position="230"/>
        <end position="253"/>
    </location>
</feature>
<evidence type="ECO:0000256" key="1">
    <source>
        <dbReference type="SAM" id="Phobius"/>
    </source>
</evidence>
<gene>
    <name evidence="2" type="ORF">SAMN04488073_2377</name>
</gene>
<sequence length="458" mass="51007">MAGIGFELRRILKRDSFTGLLGAYGLAGVISSGPWVLSVLGVMLIGIVSFNLAVAGSDVVQFLVSVTYLMAVSLTLSGLFQHVFTRWVADRLYEQNRGRILPNLMGVIWMSTLLALAVGLPAVLLLFPGTSNLYKLLMLANFVVLCNLWPVTIFLSSMKSYRRIVVIFALGYATAITASLLFARFGLKGLLAGLLLGHSLLFFSFFYTIIRQYPGDELIRFDFTRRRQIFPTLIFTGLLFNAAVWADKFIFWFHPDTSQPIIGALRASVIYDLPIFLAYLAIIPGMAVFLVRMETDFSEAYDRFYNAVRDGDTLARISGFRNDMVLVARNGIYEICKVQGLTVIILFLWGEQLLAAIGISTLYLPLFYIDLVAVSIQLILLAIQNVLFYLDARGINVSLCVLFFATNILFTFTTIELGAAFYGYGYAGATLVSALAGLALLSRKFDRLEYETFMLQGR</sequence>
<dbReference type="InterPro" id="IPR031617">
    <property type="entry name" value="PelG"/>
</dbReference>
<feature type="transmembrane region" description="Helical" evidence="1">
    <location>
        <begin position="21"/>
        <end position="47"/>
    </location>
</feature>
<dbReference type="OrthoDB" id="37830at2"/>
<dbReference type="AlphaFoldDB" id="A0A1I6H6J3"/>
<dbReference type="STRING" id="375760.SAMN04488073_2377"/>
<dbReference type="RefSeq" id="WP_091990005.1">
    <property type="nucleotide sequence ID" value="NZ_FOYV01000001.1"/>
</dbReference>
<feature type="transmembrane region" description="Helical" evidence="1">
    <location>
        <begin position="164"/>
        <end position="183"/>
    </location>
</feature>
<dbReference type="Pfam" id="PF16933">
    <property type="entry name" value="PelG"/>
    <property type="match status" value="1"/>
</dbReference>
<feature type="transmembrane region" description="Helical" evidence="1">
    <location>
        <begin position="101"/>
        <end position="127"/>
    </location>
</feature>
<dbReference type="EMBL" id="FOYV01000001">
    <property type="protein sequence ID" value="SFR49921.1"/>
    <property type="molecule type" value="Genomic_DNA"/>
</dbReference>
<organism evidence="2 3">
    <name type="scientific">Marinobacter gudaonensis</name>
    <dbReference type="NCBI Taxonomy" id="375760"/>
    <lineage>
        <taxon>Bacteria</taxon>
        <taxon>Pseudomonadati</taxon>
        <taxon>Pseudomonadota</taxon>
        <taxon>Gammaproteobacteria</taxon>
        <taxon>Pseudomonadales</taxon>
        <taxon>Marinobacteraceae</taxon>
        <taxon>Marinobacter</taxon>
    </lineage>
</organism>
<keyword evidence="3" id="KW-1185">Reference proteome</keyword>
<feature type="transmembrane region" description="Helical" evidence="1">
    <location>
        <begin position="273"/>
        <end position="291"/>
    </location>
</feature>
<feature type="transmembrane region" description="Helical" evidence="1">
    <location>
        <begin position="362"/>
        <end position="383"/>
    </location>
</feature>
<evidence type="ECO:0000313" key="3">
    <source>
        <dbReference type="Proteomes" id="UP000199290"/>
    </source>
</evidence>
<keyword evidence="1" id="KW-1133">Transmembrane helix</keyword>
<dbReference type="Proteomes" id="UP000199290">
    <property type="component" value="Unassembled WGS sequence"/>
</dbReference>
<proteinExistence type="predicted"/>
<accession>A0A1I6H6J3</accession>
<keyword evidence="1" id="KW-0472">Membrane</keyword>
<name>A0A1I6H6J3_9GAMM</name>
<protein>
    <submittedName>
        <fullName evidence="2">Uncharacterized membrane protein</fullName>
    </submittedName>
</protein>
<feature type="transmembrane region" description="Helical" evidence="1">
    <location>
        <begin position="189"/>
        <end position="210"/>
    </location>
</feature>
<feature type="transmembrane region" description="Helical" evidence="1">
    <location>
        <begin position="421"/>
        <end position="441"/>
    </location>
</feature>
<keyword evidence="1" id="KW-0812">Transmembrane</keyword>